<reference evidence="2" key="1">
    <citation type="submission" date="2020-12" db="EMBL/GenBank/DDBJ databases">
        <title>Metabolic potential, ecology and presence of endohyphal bacteria is reflected in genomic diversity of Mucoromycotina.</title>
        <authorList>
            <person name="Muszewska A."/>
            <person name="Okrasinska A."/>
            <person name="Steczkiewicz K."/>
            <person name="Drgas O."/>
            <person name="Orlowska M."/>
            <person name="Perlinska-Lenart U."/>
            <person name="Aleksandrzak-Piekarczyk T."/>
            <person name="Szatraj K."/>
            <person name="Zielenkiewicz U."/>
            <person name="Pilsyk S."/>
            <person name="Malc E."/>
            <person name="Mieczkowski P."/>
            <person name="Kruszewska J.S."/>
            <person name="Biernat P."/>
            <person name="Pawlowska J."/>
        </authorList>
    </citation>
    <scope>NUCLEOTIDE SEQUENCE</scope>
    <source>
        <strain evidence="2">WA0000067209</strain>
    </source>
</reference>
<name>A0A8H7Q2T6_MORIS</name>
<dbReference type="OrthoDB" id="10453059at2759"/>
<evidence type="ECO:0000313" key="2">
    <source>
        <dbReference type="EMBL" id="KAG2185082.1"/>
    </source>
</evidence>
<organism evidence="2 3">
    <name type="scientific">Mortierella isabellina</name>
    <name type="common">Filamentous fungus</name>
    <name type="synonym">Umbelopsis isabellina</name>
    <dbReference type="NCBI Taxonomy" id="91625"/>
    <lineage>
        <taxon>Eukaryota</taxon>
        <taxon>Fungi</taxon>
        <taxon>Fungi incertae sedis</taxon>
        <taxon>Mucoromycota</taxon>
        <taxon>Mucoromycotina</taxon>
        <taxon>Umbelopsidomycetes</taxon>
        <taxon>Umbelopsidales</taxon>
        <taxon>Umbelopsidaceae</taxon>
        <taxon>Umbelopsis</taxon>
    </lineage>
</organism>
<protein>
    <submittedName>
        <fullName evidence="2">Uncharacterized protein</fullName>
    </submittedName>
</protein>
<evidence type="ECO:0000313" key="3">
    <source>
        <dbReference type="Proteomes" id="UP000654370"/>
    </source>
</evidence>
<proteinExistence type="predicted"/>
<feature type="compositionally biased region" description="Basic and acidic residues" evidence="1">
    <location>
        <begin position="10"/>
        <end position="22"/>
    </location>
</feature>
<feature type="region of interest" description="Disordered" evidence="1">
    <location>
        <begin position="115"/>
        <end position="149"/>
    </location>
</feature>
<feature type="compositionally biased region" description="Polar residues" evidence="1">
    <location>
        <begin position="240"/>
        <end position="250"/>
    </location>
</feature>
<dbReference type="Proteomes" id="UP000654370">
    <property type="component" value="Unassembled WGS sequence"/>
</dbReference>
<keyword evidence="3" id="KW-1185">Reference proteome</keyword>
<dbReference type="AlphaFoldDB" id="A0A8H7Q2T6"/>
<dbReference type="EMBL" id="JAEPQZ010000002">
    <property type="protein sequence ID" value="KAG2185082.1"/>
    <property type="molecule type" value="Genomic_DNA"/>
</dbReference>
<feature type="compositionally biased region" description="Low complexity" evidence="1">
    <location>
        <begin position="29"/>
        <end position="48"/>
    </location>
</feature>
<feature type="compositionally biased region" description="Basic and acidic residues" evidence="1">
    <location>
        <begin position="180"/>
        <end position="190"/>
    </location>
</feature>
<feature type="region of interest" description="Disordered" evidence="1">
    <location>
        <begin position="164"/>
        <end position="317"/>
    </location>
</feature>
<feature type="compositionally biased region" description="Polar residues" evidence="1">
    <location>
        <begin position="115"/>
        <end position="134"/>
    </location>
</feature>
<evidence type="ECO:0000256" key="1">
    <source>
        <dbReference type="SAM" id="MobiDB-lite"/>
    </source>
</evidence>
<feature type="compositionally biased region" description="Low complexity" evidence="1">
    <location>
        <begin position="56"/>
        <end position="66"/>
    </location>
</feature>
<sequence>MSQTPNSENRTQRRAREREERKAAKRLASFNSDSQPSSSQSVPTLSSNNKKKNKKSTGGSFKKTNGLATPQDEKPAYNSVVGPSPCPLIMVESGAAPSVAVDVAFSQHKQINKPVTATSQETAPMTKSVDQTAVPNGVQDDQAASALKKEDATAAAVTTAATTTAAATAATPSSVNEPVAQKEVKEEKGSVVDPVVNGGQAESGPNADQQHSATTVEDKQQLQTTPASEKEKGSSPKPTPSESNQTNNTLVGKEDSEKQPLSPQKEANSSPVSNSPPPSEEKKSTKLLDKFKEKSKTGAKNEPKKESKKKVWQFWKK</sequence>
<feature type="compositionally biased region" description="Basic residues" evidence="1">
    <location>
        <begin position="306"/>
        <end position="317"/>
    </location>
</feature>
<feature type="compositionally biased region" description="Basic and acidic residues" evidence="1">
    <location>
        <begin position="279"/>
        <end position="305"/>
    </location>
</feature>
<gene>
    <name evidence="2" type="ORF">INT43_000995</name>
</gene>
<comment type="caution">
    <text evidence="2">The sequence shown here is derived from an EMBL/GenBank/DDBJ whole genome shotgun (WGS) entry which is preliminary data.</text>
</comment>
<feature type="region of interest" description="Disordered" evidence="1">
    <location>
        <begin position="1"/>
        <end position="84"/>
    </location>
</feature>
<feature type="compositionally biased region" description="Polar residues" evidence="1">
    <location>
        <begin position="206"/>
        <end position="227"/>
    </location>
</feature>
<accession>A0A8H7Q2T6</accession>